<proteinExistence type="predicted"/>
<dbReference type="PANTHER" id="PTHR33481">
    <property type="entry name" value="REVERSE TRANSCRIPTASE"/>
    <property type="match status" value="1"/>
</dbReference>
<comment type="caution">
    <text evidence="3">The sequence shown here is derived from an EMBL/GenBank/DDBJ whole genome shotgun (WGS) entry which is preliminary data.</text>
</comment>
<evidence type="ECO:0000259" key="2">
    <source>
        <dbReference type="Pfam" id="PF00078"/>
    </source>
</evidence>
<accession>A0A4C1Z711</accession>
<dbReference type="OrthoDB" id="6931295at2759"/>
<dbReference type="STRING" id="151549.A0A4C1Z711"/>
<dbReference type="GO" id="GO:0003964">
    <property type="term" value="F:RNA-directed DNA polymerase activity"/>
    <property type="evidence" value="ECO:0007669"/>
    <property type="project" value="UniProtKB-KW"/>
</dbReference>
<evidence type="ECO:0000256" key="1">
    <source>
        <dbReference type="SAM" id="MobiDB-lite"/>
    </source>
</evidence>
<keyword evidence="3" id="KW-0695">RNA-directed DNA polymerase</keyword>
<dbReference type="EMBL" id="BGZK01001690">
    <property type="protein sequence ID" value="GBP84611.1"/>
    <property type="molecule type" value="Genomic_DNA"/>
</dbReference>
<dbReference type="Pfam" id="PF00078">
    <property type="entry name" value="RVT_1"/>
    <property type="match status" value="1"/>
</dbReference>
<feature type="compositionally biased region" description="Gly residues" evidence="1">
    <location>
        <begin position="11"/>
        <end position="20"/>
    </location>
</feature>
<sequence length="321" mass="35982">MAGDIPVSGLSGVGTEGAGGQKKARSRSHKSHHCHQREYRIKIEPSPSAGSVLHPVSFGKILQSVNVKDIVNDNVKSNGKDFIALSLLNPTAVNAFLCNPLLALKCLKGFIPSFNVTRLSLVRSVPSDWSPWIGEKKKFSVVLWFRRVRVSLRDDRSDRYGSAAVLIRNHIPFSPVGNPDDAAAYRPIALFSVLAKNAEHWVKNRLEWIAGSRGLLANSQYGFKKGRSTTDSLSVFISDIRVSFFKGKSVTAAFLDVSSAYDNEQLPIPRKKLKMRMRLRNFIINLHSERKILLRIGSEVKASRLVWRRLPQRIRTEPIFI</sequence>
<dbReference type="InterPro" id="IPR000477">
    <property type="entry name" value="RT_dom"/>
</dbReference>
<organism evidence="3 4">
    <name type="scientific">Eumeta variegata</name>
    <name type="common">Bagworm moth</name>
    <name type="synonym">Eumeta japonica</name>
    <dbReference type="NCBI Taxonomy" id="151549"/>
    <lineage>
        <taxon>Eukaryota</taxon>
        <taxon>Metazoa</taxon>
        <taxon>Ecdysozoa</taxon>
        <taxon>Arthropoda</taxon>
        <taxon>Hexapoda</taxon>
        <taxon>Insecta</taxon>
        <taxon>Pterygota</taxon>
        <taxon>Neoptera</taxon>
        <taxon>Endopterygota</taxon>
        <taxon>Lepidoptera</taxon>
        <taxon>Glossata</taxon>
        <taxon>Ditrysia</taxon>
        <taxon>Tineoidea</taxon>
        <taxon>Psychidae</taxon>
        <taxon>Oiketicinae</taxon>
        <taxon>Eumeta</taxon>
    </lineage>
</organism>
<feature type="compositionally biased region" description="Basic residues" evidence="1">
    <location>
        <begin position="22"/>
        <end position="35"/>
    </location>
</feature>
<keyword evidence="3" id="KW-0548">Nucleotidyltransferase</keyword>
<dbReference type="PANTHER" id="PTHR33481:SF1">
    <property type="entry name" value="ENDONUCLEASE_EXONUCLEASE_PHOSPHATASE DOMAIN-CONTAINING PROTEIN-RELATED"/>
    <property type="match status" value="1"/>
</dbReference>
<gene>
    <name evidence="3" type="ORF">EVAR_55315_1</name>
</gene>
<feature type="domain" description="Reverse transcriptase" evidence="2">
    <location>
        <begin position="182"/>
        <end position="312"/>
    </location>
</feature>
<dbReference type="Proteomes" id="UP000299102">
    <property type="component" value="Unassembled WGS sequence"/>
</dbReference>
<feature type="region of interest" description="Disordered" evidence="1">
    <location>
        <begin position="1"/>
        <end position="40"/>
    </location>
</feature>
<keyword evidence="3" id="KW-0808">Transferase</keyword>
<reference evidence="3 4" key="1">
    <citation type="journal article" date="2019" name="Commun. Biol.">
        <title>The bagworm genome reveals a unique fibroin gene that provides high tensile strength.</title>
        <authorList>
            <person name="Kono N."/>
            <person name="Nakamura H."/>
            <person name="Ohtoshi R."/>
            <person name="Tomita M."/>
            <person name="Numata K."/>
            <person name="Arakawa K."/>
        </authorList>
    </citation>
    <scope>NUCLEOTIDE SEQUENCE [LARGE SCALE GENOMIC DNA]</scope>
</reference>
<name>A0A4C1Z711_EUMVA</name>
<protein>
    <submittedName>
        <fullName evidence="3">Probable RNA-directed DNA polymerase from transposon X-element</fullName>
    </submittedName>
</protein>
<evidence type="ECO:0000313" key="3">
    <source>
        <dbReference type="EMBL" id="GBP84611.1"/>
    </source>
</evidence>
<keyword evidence="4" id="KW-1185">Reference proteome</keyword>
<evidence type="ECO:0000313" key="4">
    <source>
        <dbReference type="Proteomes" id="UP000299102"/>
    </source>
</evidence>
<dbReference type="AlphaFoldDB" id="A0A4C1Z711"/>